<dbReference type="InterPro" id="IPR018389">
    <property type="entry name" value="DctP_fam"/>
</dbReference>
<accession>A0A7T6Z0H2</accession>
<evidence type="ECO:0000313" key="4">
    <source>
        <dbReference type="EMBL" id="QQK74698.1"/>
    </source>
</evidence>
<organism evidence="4 5">
    <name type="scientific">Salicibibacter cibarius</name>
    <dbReference type="NCBI Taxonomy" id="2743000"/>
    <lineage>
        <taxon>Bacteria</taxon>
        <taxon>Bacillati</taxon>
        <taxon>Bacillota</taxon>
        <taxon>Bacilli</taxon>
        <taxon>Bacillales</taxon>
        <taxon>Bacillaceae</taxon>
        <taxon>Salicibibacter</taxon>
    </lineage>
</organism>
<keyword evidence="2" id="KW-0813">Transport</keyword>
<dbReference type="PANTHER" id="PTHR33376">
    <property type="match status" value="1"/>
</dbReference>
<dbReference type="PANTHER" id="PTHR33376:SF7">
    <property type="entry name" value="C4-DICARBOXYLATE-BINDING PROTEIN DCTB"/>
    <property type="match status" value="1"/>
</dbReference>
<keyword evidence="3" id="KW-0732">Signal</keyword>
<dbReference type="Proteomes" id="UP000595823">
    <property type="component" value="Chromosome"/>
</dbReference>
<comment type="similarity">
    <text evidence="1">Belongs to the bacterial solute-binding protein 7 family.</text>
</comment>
<dbReference type="Gene3D" id="3.40.190.170">
    <property type="entry name" value="Bacterial extracellular solute-binding protein, family 7"/>
    <property type="match status" value="1"/>
</dbReference>
<evidence type="ECO:0000313" key="5">
    <source>
        <dbReference type="Proteomes" id="UP000595823"/>
    </source>
</evidence>
<dbReference type="AlphaFoldDB" id="A0A7T6Z0H2"/>
<dbReference type="GO" id="GO:0055085">
    <property type="term" value="P:transmembrane transport"/>
    <property type="evidence" value="ECO:0007669"/>
    <property type="project" value="InterPro"/>
</dbReference>
<dbReference type="KEGG" id="scia:HUG15_03155"/>
<protein>
    <submittedName>
        <fullName evidence="4">TRAP transporter substrate-binding protein DctP</fullName>
    </submittedName>
</protein>
<reference evidence="4 5" key="1">
    <citation type="submission" date="2020-06" db="EMBL/GenBank/DDBJ databases">
        <title>Genomic analysis of Salicibibacter sp. NKC5-3.</title>
        <authorList>
            <person name="Oh Y.J."/>
        </authorList>
    </citation>
    <scope>NUCLEOTIDE SEQUENCE [LARGE SCALE GENOMIC DNA]</scope>
    <source>
        <strain evidence="4 5">NKC5-3</strain>
    </source>
</reference>
<dbReference type="EMBL" id="CP054705">
    <property type="protein sequence ID" value="QQK74698.1"/>
    <property type="molecule type" value="Genomic_DNA"/>
</dbReference>
<gene>
    <name evidence="4" type="primary">dctP</name>
    <name evidence="4" type="ORF">HUG15_03155</name>
</gene>
<evidence type="ECO:0000256" key="2">
    <source>
        <dbReference type="ARBA" id="ARBA00022448"/>
    </source>
</evidence>
<dbReference type="Pfam" id="PF03480">
    <property type="entry name" value="DctP"/>
    <property type="match status" value="1"/>
</dbReference>
<name>A0A7T6Z0H2_9BACI</name>
<dbReference type="RefSeq" id="WP_200126958.1">
    <property type="nucleotide sequence ID" value="NZ_CP054705.1"/>
</dbReference>
<dbReference type="NCBIfam" id="NF037995">
    <property type="entry name" value="TRAP_S1"/>
    <property type="match status" value="1"/>
</dbReference>
<sequence length="185" mass="21450">MLGRGSEYGFNLYTQEEITSLEDFEGMRIRGTPTYEAMINSLNAEMVSFPMGEVYEGLDRGVVDGFGYPAIGITDVGLEEQVNYQLAPELEYYRTDVVNLINLDKWDELPEDLQQIMIETQREVEDEMHEVTDEFLQEEGEILENTDIEEVDLGDEFLNFVNEAGWDFIENNVEESEELEELFRE</sequence>
<evidence type="ECO:0000256" key="1">
    <source>
        <dbReference type="ARBA" id="ARBA00009023"/>
    </source>
</evidence>
<proteinExistence type="inferred from homology"/>
<evidence type="ECO:0000256" key="3">
    <source>
        <dbReference type="ARBA" id="ARBA00022729"/>
    </source>
</evidence>
<dbReference type="InterPro" id="IPR038404">
    <property type="entry name" value="TRAP_DctP_sf"/>
</dbReference>
<keyword evidence="5" id="KW-1185">Reference proteome</keyword>